<comment type="caution">
    <text evidence="9">The sequence shown here is derived from an EMBL/GenBank/DDBJ whole genome shotgun (WGS) entry which is preliminary data.</text>
</comment>
<keyword evidence="10" id="KW-1185">Reference proteome</keyword>
<dbReference type="EC" id="3.1.4.4" evidence="3"/>
<accession>A0ABP3QP94</accession>
<feature type="domain" description="Phospholipase D-like" evidence="8">
    <location>
        <begin position="278"/>
        <end position="415"/>
    </location>
</feature>
<protein>
    <recommendedName>
        <fullName evidence="3">phospholipase D</fullName>
        <ecNumber evidence="3">3.1.4.4</ecNumber>
    </recommendedName>
</protein>
<evidence type="ECO:0000256" key="5">
    <source>
        <dbReference type="ARBA" id="ARBA00022963"/>
    </source>
</evidence>
<evidence type="ECO:0000313" key="10">
    <source>
        <dbReference type="Proteomes" id="UP001500668"/>
    </source>
</evidence>
<dbReference type="Pfam" id="PF13091">
    <property type="entry name" value="PLDc_2"/>
    <property type="match status" value="2"/>
</dbReference>
<evidence type="ECO:0000256" key="6">
    <source>
        <dbReference type="ARBA" id="ARBA00023098"/>
    </source>
</evidence>
<keyword evidence="6" id="KW-0443">Lipid metabolism</keyword>
<keyword evidence="7" id="KW-0732">Signal</keyword>
<dbReference type="Gene3D" id="3.30.870.10">
    <property type="entry name" value="Endonuclease Chain A"/>
    <property type="match status" value="2"/>
</dbReference>
<evidence type="ECO:0000313" key="9">
    <source>
        <dbReference type="EMBL" id="GAA0591474.1"/>
    </source>
</evidence>
<dbReference type="PROSITE" id="PS51318">
    <property type="entry name" value="TAT"/>
    <property type="match status" value="1"/>
</dbReference>
<keyword evidence="4" id="KW-0378">Hydrolase</keyword>
<reference evidence="10" key="1">
    <citation type="journal article" date="2019" name="Int. J. Syst. Evol. Microbiol.">
        <title>The Global Catalogue of Microorganisms (GCM) 10K type strain sequencing project: providing services to taxonomists for standard genome sequencing and annotation.</title>
        <authorList>
            <consortium name="The Broad Institute Genomics Platform"/>
            <consortium name="The Broad Institute Genome Sequencing Center for Infectious Disease"/>
            <person name="Wu L."/>
            <person name="Ma J."/>
        </authorList>
    </citation>
    <scope>NUCLEOTIDE SEQUENCE [LARGE SCALE GENOMIC DNA]</scope>
    <source>
        <strain evidence="10">JCM 5067</strain>
    </source>
</reference>
<dbReference type="InterPro" id="IPR006311">
    <property type="entry name" value="TAT_signal"/>
</dbReference>
<keyword evidence="5" id="KW-0442">Lipid degradation</keyword>
<sequence>MHRHRRTWLLGMAVALMSALAAPGAASADTLTVTPGAIFNDPSGPTADQDRIRDHVVSLVNDAPAGSTVQMSMYTFTDDVLRDALIAAKDRGVAVKLVVDYKSHNFKPDGTELTKGGEYENLAAALGTDRTKPSWILSCPQGRGCIANRRLNSSDDGSINHNKFFLFSHTGGADNVVVQTSANMSGTQRTDLFNNAVTLVDAGLYANYQAYFNDQVANGSAGTSDNNYYSTPISSTNPNYKTYFFPRKETSGTTYSTDPATDTVKLILDKVTCSATQHSEVRMAANLFYRDQIATKLTQMVDAGCKVYLAADGNPNGGGTGVPSLGKTVESILYGQLTQRVECFETPPAGHTVNIGIHSKYLLVNGTYEGVANEKIVWTGSHNYSWQALRSNDETILKINDDAVYDQFKANHDRLMSYCAGS</sequence>
<gene>
    <name evidence="9" type="ORF">GCM10010394_21010</name>
</gene>
<evidence type="ECO:0000256" key="3">
    <source>
        <dbReference type="ARBA" id="ARBA00012027"/>
    </source>
</evidence>
<name>A0ABP3QP94_9ACTN</name>
<comment type="catalytic activity">
    <reaction evidence="1">
        <text>a 1,2-diacyl-sn-glycero-3-phosphocholine + H2O = a 1,2-diacyl-sn-glycero-3-phosphate + choline + H(+)</text>
        <dbReference type="Rhea" id="RHEA:14445"/>
        <dbReference type="ChEBI" id="CHEBI:15354"/>
        <dbReference type="ChEBI" id="CHEBI:15377"/>
        <dbReference type="ChEBI" id="CHEBI:15378"/>
        <dbReference type="ChEBI" id="CHEBI:57643"/>
        <dbReference type="ChEBI" id="CHEBI:58608"/>
        <dbReference type="EC" id="3.1.4.4"/>
    </reaction>
</comment>
<feature type="signal peptide" evidence="7">
    <location>
        <begin position="1"/>
        <end position="28"/>
    </location>
</feature>
<dbReference type="PANTHER" id="PTHR43856">
    <property type="entry name" value="CARDIOLIPIN HYDROLASE"/>
    <property type="match status" value="1"/>
</dbReference>
<comment type="similarity">
    <text evidence="2">Belongs to the phospholipase D family.</text>
</comment>
<dbReference type="InterPro" id="IPR051406">
    <property type="entry name" value="PLD_domain"/>
</dbReference>
<proteinExistence type="inferred from homology"/>
<evidence type="ECO:0000259" key="8">
    <source>
        <dbReference type="Pfam" id="PF13091"/>
    </source>
</evidence>
<feature type="chain" id="PRO_5047357278" description="phospholipase D" evidence="7">
    <location>
        <begin position="29"/>
        <end position="422"/>
    </location>
</feature>
<evidence type="ECO:0000256" key="2">
    <source>
        <dbReference type="ARBA" id="ARBA00008664"/>
    </source>
</evidence>
<organism evidence="9 10">
    <name type="scientific">Streptomyces crystallinus</name>
    <dbReference type="NCBI Taxonomy" id="68191"/>
    <lineage>
        <taxon>Bacteria</taxon>
        <taxon>Bacillati</taxon>
        <taxon>Actinomycetota</taxon>
        <taxon>Actinomycetes</taxon>
        <taxon>Kitasatosporales</taxon>
        <taxon>Streptomycetaceae</taxon>
        <taxon>Streptomyces</taxon>
    </lineage>
</organism>
<dbReference type="PANTHER" id="PTHR43856:SF1">
    <property type="entry name" value="MITOCHONDRIAL CARDIOLIPIN HYDROLASE"/>
    <property type="match status" value="1"/>
</dbReference>
<evidence type="ECO:0000256" key="7">
    <source>
        <dbReference type="SAM" id="SignalP"/>
    </source>
</evidence>
<feature type="domain" description="Phospholipase D-like" evidence="8">
    <location>
        <begin position="65"/>
        <end position="213"/>
    </location>
</feature>
<dbReference type="Proteomes" id="UP001500668">
    <property type="component" value="Unassembled WGS sequence"/>
</dbReference>
<evidence type="ECO:0000256" key="1">
    <source>
        <dbReference type="ARBA" id="ARBA00000798"/>
    </source>
</evidence>
<dbReference type="SUPFAM" id="SSF56024">
    <property type="entry name" value="Phospholipase D/nuclease"/>
    <property type="match status" value="2"/>
</dbReference>
<dbReference type="InterPro" id="IPR025202">
    <property type="entry name" value="PLD-like_dom"/>
</dbReference>
<evidence type="ECO:0000256" key="4">
    <source>
        <dbReference type="ARBA" id="ARBA00022801"/>
    </source>
</evidence>
<dbReference type="EMBL" id="BAAACA010000012">
    <property type="protein sequence ID" value="GAA0591474.1"/>
    <property type="molecule type" value="Genomic_DNA"/>
</dbReference>